<dbReference type="EMBL" id="CAJVPS010000015">
    <property type="protein sequence ID" value="CAG8440656.1"/>
    <property type="molecule type" value="Genomic_DNA"/>
</dbReference>
<keyword evidence="3" id="KW-1185">Reference proteome</keyword>
<feature type="region of interest" description="Disordered" evidence="1">
    <location>
        <begin position="34"/>
        <end position="64"/>
    </location>
</feature>
<reference evidence="2" key="1">
    <citation type="submission" date="2021-06" db="EMBL/GenBank/DDBJ databases">
        <authorList>
            <person name="Kallberg Y."/>
            <person name="Tangrot J."/>
            <person name="Rosling A."/>
        </authorList>
    </citation>
    <scope>NUCLEOTIDE SEQUENCE</scope>
    <source>
        <strain evidence="2">FL130A</strain>
    </source>
</reference>
<dbReference type="AlphaFoldDB" id="A0A9N8V8K5"/>
<proteinExistence type="predicted"/>
<dbReference type="Proteomes" id="UP000789508">
    <property type="component" value="Unassembled WGS sequence"/>
</dbReference>
<accession>A0A9N8V8K5</accession>
<gene>
    <name evidence="2" type="ORF">ALEPTO_LOCUS279</name>
</gene>
<protein>
    <submittedName>
        <fullName evidence="2">2147_t:CDS:1</fullName>
    </submittedName>
</protein>
<comment type="caution">
    <text evidence="2">The sequence shown here is derived from an EMBL/GenBank/DDBJ whole genome shotgun (WGS) entry which is preliminary data.</text>
</comment>
<sequence length="167" mass="19545">MYGTARNSHANDIGKEARFKQVNVTVTTIPRAAPRRRRKMESNLSLRTITSRNSKKSKNSVRTSITNCNPLNHWTYEENRVLLESIFNARPVSLPNSQRNSYNSFKYKETKGKNISKNTQETRKEDNNAKNWASRNKVSLNMTRRVLEIWDRGTSMVVRRERKKNQD</sequence>
<evidence type="ECO:0000313" key="3">
    <source>
        <dbReference type="Proteomes" id="UP000789508"/>
    </source>
</evidence>
<name>A0A9N8V8K5_9GLOM</name>
<evidence type="ECO:0000256" key="1">
    <source>
        <dbReference type="SAM" id="MobiDB-lite"/>
    </source>
</evidence>
<evidence type="ECO:0000313" key="2">
    <source>
        <dbReference type="EMBL" id="CAG8440656.1"/>
    </source>
</evidence>
<organism evidence="2 3">
    <name type="scientific">Ambispora leptoticha</name>
    <dbReference type="NCBI Taxonomy" id="144679"/>
    <lineage>
        <taxon>Eukaryota</taxon>
        <taxon>Fungi</taxon>
        <taxon>Fungi incertae sedis</taxon>
        <taxon>Mucoromycota</taxon>
        <taxon>Glomeromycotina</taxon>
        <taxon>Glomeromycetes</taxon>
        <taxon>Archaeosporales</taxon>
        <taxon>Ambisporaceae</taxon>
        <taxon>Ambispora</taxon>
    </lineage>
</organism>